<feature type="chain" id="PRO_5040380602" description="TM2 domain-containing protein" evidence="8">
    <location>
        <begin position="21"/>
        <end position="197"/>
    </location>
</feature>
<evidence type="ECO:0000256" key="7">
    <source>
        <dbReference type="ARBA" id="ARBA00023180"/>
    </source>
</evidence>
<dbReference type="PANTHER" id="PTHR21016">
    <property type="entry name" value="BETA-AMYLOID BINDING PROTEIN-RELATED"/>
    <property type="match status" value="1"/>
</dbReference>
<sequence length="197" mass="22025">MVVRGLPWISLLCLCWLCTAAGNGESLTFTTDCNTLQMGQFLCPDPDPEYNYMDPKTQQPAGCTRENKATVRCVAADGIICNETKNSTFYQEIPCKWTNGYSFETALLLSIFFGMFGADRFYLGYPALGLLKLSTLGFLFLGQLIDIILIATQIVGPADGSYYIIPYYGAGISMIKSNNWTYKLPEDDWSNYQNDEL</sequence>
<evidence type="ECO:0000313" key="11">
    <source>
        <dbReference type="Proteomes" id="UP001152759"/>
    </source>
</evidence>
<evidence type="ECO:0000256" key="2">
    <source>
        <dbReference type="ARBA" id="ARBA00008284"/>
    </source>
</evidence>
<dbReference type="PANTHER" id="PTHR21016:SF1">
    <property type="entry name" value="TM2 DOMAIN-CONTAINING PROTEIN 1"/>
    <property type="match status" value="1"/>
</dbReference>
<dbReference type="Proteomes" id="UP001152759">
    <property type="component" value="Chromosome 6"/>
</dbReference>
<gene>
    <name evidence="10" type="ORF">BEMITA_LOCUS10274</name>
</gene>
<keyword evidence="6" id="KW-0472">Membrane</keyword>
<evidence type="ECO:0000256" key="4">
    <source>
        <dbReference type="ARBA" id="ARBA00022729"/>
    </source>
</evidence>
<name>A0A9P0F4F0_BEMTA</name>
<keyword evidence="7" id="KW-0325">Glycoprotein</keyword>
<accession>A0A9P0F4F0</accession>
<dbReference type="Pfam" id="PF05154">
    <property type="entry name" value="TM2"/>
    <property type="match status" value="1"/>
</dbReference>
<evidence type="ECO:0000313" key="10">
    <source>
        <dbReference type="EMBL" id="CAH0391677.1"/>
    </source>
</evidence>
<evidence type="ECO:0000256" key="3">
    <source>
        <dbReference type="ARBA" id="ARBA00022692"/>
    </source>
</evidence>
<dbReference type="EMBL" id="OU963867">
    <property type="protein sequence ID" value="CAH0391677.1"/>
    <property type="molecule type" value="Genomic_DNA"/>
</dbReference>
<evidence type="ECO:0000256" key="6">
    <source>
        <dbReference type="ARBA" id="ARBA00023136"/>
    </source>
</evidence>
<protein>
    <recommendedName>
        <fullName evidence="9">TM2 domain-containing protein</fullName>
    </recommendedName>
</protein>
<evidence type="ECO:0000256" key="1">
    <source>
        <dbReference type="ARBA" id="ARBA00004141"/>
    </source>
</evidence>
<dbReference type="KEGG" id="btab:109043080"/>
<comment type="subcellular location">
    <subcellularLocation>
        <location evidence="1">Membrane</location>
        <topology evidence="1">Multi-pass membrane protein</topology>
    </subcellularLocation>
</comment>
<proteinExistence type="inferred from homology"/>
<evidence type="ECO:0000256" key="8">
    <source>
        <dbReference type="SAM" id="SignalP"/>
    </source>
</evidence>
<dbReference type="InterPro" id="IPR007829">
    <property type="entry name" value="TM2"/>
</dbReference>
<keyword evidence="4 8" id="KW-0732">Signal</keyword>
<comment type="similarity">
    <text evidence="2">Belongs to the TM2 family.</text>
</comment>
<dbReference type="GO" id="GO:0016020">
    <property type="term" value="C:membrane"/>
    <property type="evidence" value="ECO:0007669"/>
    <property type="project" value="UniProtKB-SubCell"/>
</dbReference>
<dbReference type="InterPro" id="IPR050932">
    <property type="entry name" value="TM2D1-3-like"/>
</dbReference>
<keyword evidence="3" id="KW-0812">Transmembrane</keyword>
<keyword evidence="5" id="KW-1133">Transmembrane helix</keyword>
<keyword evidence="11" id="KW-1185">Reference proteome</keyword>
<evidence type="ECO:0000256" key="5">
    <source>
        <dbReference type="ARBA" id="ARBA00022989"/>
    </source>
</evidence>
<reference evidence="10" key="1">
    <citation type="submission" date="2021-12" db="EMBL/GenBank/DDBJ databases">
        <authorList>
            <person name="King R."/>
        </authorList>
    </citation>
    <scope>NUCLEOTIDE SEQUENCE</scope>
</reference>
<dbReference type="AlphaFoldDB" id="A0A9P0F4F0"/>
<organism evidence="10 11">
    <name type="scientific">Bemisia tabaci</name>
    <name type="common">Sweetpotato whitefly</name>
    <name type="synonym">Aleurodes tabaci</name>
    <dbReference type="NCBI Taxonomy" id="7038"/>
    <lineage>
        <taxon>Eukaryota</taxon>
        <taxon>Metazoa</taxon>
        <taxon>Ecdysozoa</taxon>
        <taxon>Arthropoda</taxon>
        <taxon>Hexapoda</taxon>
        <taxon>Insecta</taxon>
        <taxon>Pterygota</taxon>
        <taxon>Neoptera</taxon>
        <taxon>Paraneoptera</taxon>
        <taxon>Hemiptera</taxon>
        <taxon>Sternorrhyncha</taxon>
        <taxon>Aleyrodoidea</taxon>
        <taxon>Aleyrodidae</taxon>
        <taxon>Aleyrodinae</taxon>
        <taxon>Bemisia</taxon>
    </lineage>
</organism>
<evidence type="ECO:0000259" key="9">
    <source>
        <dbReference type="Pfam" id="PF05154"/>
    </source>
</evidence>
<dbReference type="OrthoDB" id="5804096at2759"/>
<feature type="signal peptide" evidence="8">
    <location>
        <begin position="1"/>
        <end position="20"/>
    </location>
</feature>
<feature type="domain" description="TM2" evidence="9">
    <location>
        <begin position="100"/>
        <end position="148"/>
    </location>
</feature>